<name>A0A1X7VX33_AMPQE</name>
<reference evidence="1" key="1">
    <citation type="submission" date="2017-05" db="UniProtKB">
        <authorList>
            <consortium name="EnsemblMetazoa"/>
        </authorList>
    </citation>
    <scope>IDENTIFICATION</scope>
</reference>
<organism evidence="1">
    <name type="scientific">Amphimedon queenslandica</name>
    <name type="common">Sponge</name>
    <dbReference type="NCBI Taxonomy" id="400682"/>
    <lineage>
        <taxon>Eukaryota</taxon>
        <taxon>Metazoa</taxon>
        <taxon>Porifera</taxon>
        <taxon>Demospongiae</taxon>
        <taxon>Heteroscleromorpha</taxon>
        <taxon>Haplosclerida</taxon>
        <taxon>Niphatidae</taxon>
        <taxon>Amphimedon</taxon>
    </lineage>
</organism>
<dbReference type="AlphaFoldDB" id="A0A1X7VX33"/>
<evidence type="ECO:0000313" key="1">
    <source>
        <dbReference type="EnsemblMetazoa" id="Aqu2.1.44446_001"/>
    </source>
</evidence>
<accession>A0A1X7VX33</accession>
<dbReference type="InParanoid" id="A0A1X7VX33"/>
<proteinExistence type="predicted"/>
<protein>
    <submittedName>
        <fullName evidence="1">Uncharacterized protein</fullName>
    </submittedName>
</protein>
<dbReference type="EnsemblMetazoa" id="Aqu2.1.44446_001">
    <property type="protein sequence ID" value="Aqu2.1.44446_001"/>
    <property type="gene ID" value="Aqu2.1.44446"/>
</dbReference>
<sequence>MFHALLAINPGCNVWVAFGVVQNFQYIHIDTVNEKLGCDTTSIMNGRGTKNAMEAWKLTNAFTTSINPYTLQFKLLKNFCVDTTSSQSSVYEARKELFCQKNQTMESISPLHDALLQNTKRAAYQSYIWRTSDESLQLIPSPEGIG</sequence>